<dbReference type="Gene3D" id="3.40.50.300">
    <property type="entry name" value="P-loop containing nucleotide triphosphate hydrolases"/>
    <property type="match status" value="1"/>
</dbReference>
<gene>
    <name evidence="1" type="ORF">SAMN05216169_102242</name>
</gene>
<dbReference type="EMBL" id="FOJQ01000022">
    <property type="protein sequence ID" value="SFA49922.1"/>
    <property type="molecule type" value="Genomic_DNA"/>
</dbReference>
<reference evidence="2" key="1">
    <citation type="submission" date="2016-10" db="EMBL/GenBank/DDBJ databases">
        <authorList>
            <person name="Varghese N."/>
            <person name="Submissions S."/>
        </authorList>
    </citation>
    <scope>NUCLEOTIDE SEQUENCE [LARGE SCALE GENOMIC DNA]</scope>
    <source>
        <strain evidence="2">K1</strain>
    </source>
</reference>
<sequence length="510" mass="61145">MLVSKVPLKKLFIGNIDGETESQREDFEQLFYTKNSKFDNIMQPEKFIISGRKGTGKTILAKYIYKKITEKKNHYCKIFTKNDFKLQKLIDMQFRELQEEELSIFWKWTFLLQISNVLLDEDTWKKKIPFTPERKLMKFIKNRYPEDIFKIKDFNKSISSKSSANAGVKSKSKLSPNFSVMKEDNTQTNTNYIHKEYFELLPRLERLVLSCLKSKKEVILIYDDLDELEERINEHRFYYRVLISMLETIKQLNLLFKDIQKSSTKIIVLLRSDIIDQIHQYSSNSNKLITESRVNLYWIVKNYKSPSDHPLMEMILNKIQKSVENYSSMDKDTLYKLLFPKKINNKEVIDYLLDYSFGRPRDIIRYLNLIIDNYPEATSFKPKYFKECAQEYSNWFYNELENEISISENKEMILDGLRLINDIKKLNFTLQQIEEYFKQNGEHYPKINNLNETLRHLYKLGVIGNSWVYKRNGEKTTYRYSWGYREDASNDPNFSQWFSVHYGLKKRFSL</sequence>
<accession>A0A1I0TDQ1</accession>
<evidence type="ECO:0000313" key="2">
    <source>
        <dbReference type="Proteomes" id="UP000198979"/>
    </source>
</evidence>
<proteinExistence type="predicted"/>
<name>A0A1I0TDQ1_9BACL</name>
<dbReference type="AlphaFoldDB" id="A0A1I0TDQ1"/>
<dbReference type="InterPro" id="IPR027417">
    <property type="entry name" value="P-loop_NTPase"/>
</dbReference>
<dbReference type="Proteomes" id="UP000198979">
    <property type="component" value="Unassembled WGS sequence"/>
</dbReference>
<dbReference type="InterPro" id="IPR059206">
    <property type="entry name" value="Sll1717-like"/>
</dbReference>
<dbReference type="NCBIfam" id="NF047389">
    <property type="entry name" value="ATPase_Sll1717"/>
    <property type="match status" value="1"/>
</dbReference>
<evidence type="ECO:0008006" key="3">
    <source>
        <dbReference type="Google" id="ProtNLM"/>
    </source>
</evidence>
<organism evidence="1 2">
    <name type="scientific">Anoxybacillus pushchinoensis</name>
    <dbReference type="NCBI Taxonomy" id="150248"/>
    <lineage>
        <taxon>Bacteria</taxon>
        <taxon>Bacillati</taxon>
        <taxon>Bacillota</taxon>
        <taxon>Bacilli</taxon>
        <taxon>Bacillales</taxon>
        <taxon>Anoxybacillaceae</taxon>
        <taxon>Anoxybacillus</taxon>
    </lineage>
</organism>
<keyword evidence="2" id="KW-1185">Reference proteome</keyword>
<dbReference type="SUPFAM" id="SSF52540">
    <property type="entry name" value="P-loop containing nucleoside triphosphate hydrolases"/>
    <property type="match status" value="1"/>
</dbReference>
<evidence type="ECO:0000313" key="1">
    <source>
        <dbReference type="EMBL" id="SFA49922.1"/>
    </source>
</evidence>
<protein>
    <recommendedName>
        <fullName evidence="3">FunZ protein</fullName>
    </recommendedName>
</protein>
<dbReference type="STRING" id="150248.SAMN05216169_102242"/>